<evidence type="ECO:0000259" key="1">
    <source>
        <dbReference type="Pfam" id="PF13456"/>
    </source>
</evidence>
<gene>
    <name evidence="3" type="ORF">BVC80_1065g2</name>
</gene>
<keyword evidence="3" id="KW-0695">RNA-directed DNA polymerase</keyword>
<evidence type="ECO:0000313" key="3">
    <source>
        <dbReference type="EMBL" id="OVA20460.1"/>
    </source>
</evidence>
<dbReference type="InterPro" id="IPR044730">
    <property type="entry name" value="RNase_H-like_dom_plant"/>
</dbReference>
<proteinExistence type="predicted"/>
<dbReference type="InterPro" id="IPR026960">
    <property type="entry name" value="RVT-Znf"/>
</dbReference>
<dbReference type="Pfam" id="PF13456">
    <property type="entry name" value="RVT_3"/>
    <property type="match status" value="1"/>
</dbReference>
<dbReference type="EMBL" id="MVGT01000078">
    <property type="protein sequence ID" value="OVA20460.1"/>
    <property type="molecule type" value="Genomic_DNA"/>
</dbReference>
<dbReference type="Proteomes" id="UP000195402">
    <property type="component" value="Unassembled WGS sequence"/>
</dbReference>
<dbReference type="GO" id="GO:0003964">
    <property type="term" value="F:RNA-directed DNA polymerase activity"/>
    <property type="evidence" value="ECO:0007669"/>
    <property type="project" value="UniProtKB-KW"/>
</dbReference>
<protein>
    <submittedName>
        <fullName evidence="3">Reverse transcriptase zinc-binding domain</fullName>
    </submittedName>
</protein>
<comment type="caution">
    <text evidence="3">The sequence shown here is derived from an EMBL/GenBank/DDBJ whole genome shotgun (WGS) entry which is preliminary data.</text>
</comment>
<dbReference type="AlphaFoldDB" id="A0A200RCN2"/>
<dbReference type="SUPFAM" id="SSF53098">
    <property type="entry name" value="Ribonuclease H-like"/>
    <property type="match status" value="1"/>
</dbReference>
<name>A0A200RCN2_MACCD</name>
<accession>A0A200RCN2</accession>
<dbReference type="InterPro" id="IPR053151">
    <property type="entry name" value="RNase_H-like"/>
</dbReference>
<dbReference type="GO" id="GO:0004523">
    <property type="term" value="F:RNA-DNA hybrid ribonuclease activity"/>
    <property type="evidence" value="ECO:0007669"/>
    <property type="project" value="InterPro"/>
</dbReference>
<dbReference type="InParanoid" id="A0A200RCN2"/>
<organism evidence="3 4">
    <name type="scientific">Macleaya cordata</name>
    <name type="common">Five-seeded plume-poppy</name>
    <name type="synonym">Bocconia cordata</name>
    <dbReference type="NCBI Taxonomy" id="56857"/>
    <lineage>
        <taxon>Eukaryota</taxon>
        <taxon>Viridiplantae</taxon>
        <taxon>Streptophyta</taxon>
        <taxon>Embryophyta</taxon>
        <taxon>Tracheophyta</taxon>
        <taxon>Spermatophyta</taxon>
        <taxon>Magnoliopsida</taxon>
        <taxon>Ranunculales</taxon>
        <taxon>Papaveraceae</taxon>
        <taxon>Papaveroideae</taxon>
        <taxon>Macleaya</taxon>
    </lineage>
</organism>
<reference evidence="3 4" key="1">
    <citation type="journal article" date="2017" name="Mol. Plant">
        <title>The Genome of Medicinal Plant Macleaya cordata Provides New Insights into Benzylisoquinoline Alkaloids Metabolism.</title>
        <authorList>
            <person name="Liu X."/>
            <person name="Liu Y."/>
            <person name="Huang P."/>
            <person name="Ma Y."/>
            <person name="Qing Z."/>
            <person name="Tang Q."/>
            <person name="Cao H."/>
            <person name="Cheng P."/>
            <person name="Zheng Y."/>
            <person name="Yuan Z."/>
            <person name="Zhou Y."/>
            <person name="Liu J."/>
            <person name="Tang Z."/>
            <person name="Zhuo Y."/>
            <person name="Zhang Y."/>
            <person name="Yu L."/>
            <person name="Huang J."/>
            <person name="Yang P."/>
            <person name="Peng Q."/>
            <person name="Zhang J."/>
            <person name="Jiang W."/>
            <person name="Zhang Z."/>
            <person name="Lin K."/>
            <person name="Ro D.K."/>
            <person name="Chen X."/>
            <person name="Xiong X."/>
            <person name="Shang Y."/>
            <person name="Huang S."/>
            <person name="Zeng J."/>
        </authorList>
    </citation>
    <scope>NUCLEOTIDE SEQUENCE [LARGE SCALE GENOMIC DNA]</scope>
    <source>
        <strain evidence="4">cv. BLH2017</strain>
        <tissue evidence="3">Root</tissue>
    </source>
</reference>
<dbReference type="InterPro" id="IPR012337">
    <property type="entry name" value="RNaseH-like_sf"/>
</dbReference>
<dbReference type="OMA" id="NICAEMS"/>
<feature type="domain" description="RNase H type-1" evidence="1">
    <location>
        <begin position="392"/>
        <end position="508"/>
    </location>
</feature>
<evidence type="ECO:0000313" key="4">
    <source>
        <dbReference type="Proteomes" id="UP000195402"/>
    </source>
</evidence>
<feature type="domain" description="Reverse transcriptase zinc-binding" evidence="2">
    <location>
        <begin position="179"/>
        <end position="264"/>
    </location>
</feature>
<keyword evidence="3" id="KW-0808">Transferase</keyword>
<sequence length="575" mass="65441">METSVKGCMEFLDRFCLCSGQKINVEKSSFMMYFKTPITLINTIARITGYHHKANHMTYLGAPICDRQVKIIYFNDLLAKIRNKIAVPKKVLNINSAWKVGQGNTSFWHENWSNRGVLVNVFAEVEPQAPISLEEAAEVNFSITGMSDAMIAQMRIWYDSRLKSDSDERLWAPSPDGRFMVKSDFSLLSNQGPACPLARHYWAKFIPKKISVLLWRFLHNAIPVDVRIQDCAISLASGCLCCVHRNIESVDHMFLSGEIAAFLWDRLAPLFGIHRTKYRGLREFIAAWFNVAHRKSQMGKLATLFPMAIMWEIWAERNRRRQDESPSSMAAILYKVLQWVHNINPLLRISNHSPGMLHHILRVCKLSPTPVRRKPPLLLRWSRPPPGFCILNTDGASSSQGAAGGGVIRDDRGILLAAFHSFYRSGSNNLAETRALLDGLLLCQQLGITNFIVKVDSKLVAGWYNRKCSIPWHLSLWWQRIREATGNLNINLKHVYRELNSSADCMASLGLSSRSNCSITTDFPMRLVGLACLDRLGMPYIRLGYKYYSFSKMLLKCLLKAWTFYLGETNPLCEN</sequence>
<dbReference type="CDD" id="cd06222">
    <property type="entry name" value="RNase_H_like"/>
    <property type="match status" value="1"/>
</dbReference>
<dbReference type="Gene3D" id="3.30.420.10">
    <property type="entry name" value="Ribonuclease H-like superfamily/Ribonuclease H"/>
    <property type="match status" value="1"/>
</dbReference>
<dbReference type="InterPro" id="IPR002156">
    <property type="entry name" value="RNaseH_domain"/>
</dbReference>
<dbReference type="PANTHER" id="PTHR47723">
    <property type="entry name" value="OS05G0353850 PROTEIN"/>
    <property type="match status" value="1"/>
</dbReference>
<keyword evidence="3" id="KW-0548">Nucleotidyltransferase</keyword>
<keyword evidence="4" id="KW-1185">Reference proteome</keyword>
<dbReference type="PANTHER" id="PTHR47723:SF19">
    <property type="entry name" value="POLYNUCLEOTIDYL TRANSFERASE, RIBONUCLEASE H-LIKE SUPERFAMILY PROTEIN"/>
    <property type="match status" value="1"/>
</dbReference>
<dbReference type="Pfam" id="PF13966">
    <property type="entry name" value="zf-RVT"/>
    <property type="match status" value="1"/>
</dbReference>
<dbReference type="OrthoDB" id="1021566at2759"/>
<dbReference type="InterPro" id="IPR036397">
    <property type="entry name" value="RNaseH_sf"/>
</dbReference>
<evidence type="ECO:0000259" key="2">
    <source>
        <dbReference type="Pfam" id="PF13966"/>
    </source>
</evidence>
<dbReference type="GO" id="GO:0003676">
    <property type="term" value="F:nucleic acid binding"/>
    <property type="evidence" value="ECO:0007669"/>
    <property type="project" value="InterPro"/>
</dbReference>